<evidence type="ECO:0000256" key="3">
    <source>
        <dbReference type="ARBA" id="ARBA00022692"/>
    </source>
</evidence>
<dbReference type="InterPro" id="IPR050189">
    <property type="entry name" value="MFS_Efflux_Transporters"/>
</dbReference>
<feature type="transmembrane region" description="Helical" evidence="6">
    <location>
        <begin position="157"/>
        <end position="178"/>
    </location>
</feature>
<evidence type="ECO:0000256" key="2">
    <source>
        <dbReference type="ARBA" id="ARBA00022475"/>
    </source>
</evidence>
<comment type="caution">
    <text evidence="8">The sequence shown here is derived from an EMBL/GenBank/DDBJ whole genome shotgun (WGS) entry which is preliminary data.</text>
</comment>
<comment type="subcellular location">
    <subcellularLocation>
        <location evidence="1">Cell membrane</location>
        <topology evidence="1">Multi-pass membrane protein</topology>
    </subcellularLocation>
</comment>
<feature type="transmembrane region" description="Helical" evidence="6">
    <location>
        <begin position="241"/>
        <end position="262"/>
    </location>
</feature>
<feature type="transmembrane region" description="Helical" evidence="6">
    <location>
        <begin position="362"/>
        <end position="380"/>
    </location>
</feature>
<dbReference type="GO" id="GO:0005886">
    <property type="term" value="C:plasma membrane"/>
    <property type="evidence" value="ECO:0007669"/>
    <property type="project" value="UniProtKB-SubCell"/>
</dbReference>
<dbReference type="Pfam" id="PF07690">
    <property type="entry name" value="MFS_1"/>
    <property type="match status" value="1"/>
</dbReference>
<keyword evidence="9" id="KW-1185">Reference proteome</keyword>
<feature type="transmembrane region" description="Helical" evidence="6">
    <location>
        <begin position="294"/>
        <end position="317"/>
    </location>
</feature>
<dbReference type="EMBL" id="LNZA01000001">
    <property type="protein sequence ID" value="KTD73083.1"/>
    <property type="molecule type" value="Genomic_DNA"/>
</dbReference>
<dbReference type="Gene3D" id="1.20.1720.10">
    <property type="entry name" value="Multidrug resistance protein D"/>
    <property type="match status" value="1"/>
</dbReference>
<dbReference type="InterPro" id="IPR020846">
    <property type="entry name" value="MFS_dom"/>
</dbReference>
<evidence type="ECO:0000256" key="4">
    <source>
        <dbReference type="ARBA" id="ARBA00022989"/>
    </source>
</evidence>
<gene>
    <name evidence="8" type="ORF">Ltuc_0930</name>
</gene>
<sequence>MTNKAFLLILFTWFFGNLDIHFITPALPQLANSFSVKPNTAQLTISIFLLGKALSMILWGILSERYGRKPIFILGLLLYLNSNFLAAWSPSIEALLFCRFFQGVAVGATLLMGRTMINDTHDEHHATQYFACFFTLGGLFICFLPFLGGLINSHLNWRTASIIIALYALLLFPLSIGIQETKPHHSLMLSFKEIITTVFRHPVFIGYLLISALMMAGESAFNTSASFILIQGAQWTSTQYGFAKTVMAIMHLLGTACCGILVKYYSSRQLTAFGIYFFAFSAVLMWLFSLLSDVIYLIFIIPMAIYYFGTGFIVASTTSAVVRPFPKQMALALALTLFCQFNCSALFSFITSVIGIKEVSSFMRLLCLIGFFSLITLSLLKLSEKKLSKHSVVIQ</sequence>
<proteinExistence type="predicted"/>
<dbReference type="SUPFAM" id="SSF103473">
    <property type="entry name" value="MFS general substrate transporter"/>
    <property type="match status" value="1"/>
</dbReference>
<feature type="transmembrane region" description="Helical" evidence="6">
    <location>
        <begin position="71"/>
        <end position="88"/>
    </location>
</feature>
<evidence type="ECO:0000313" key="8">
    <source>
        <dbReference type="EMBL" id="KTD73083.1"/>
    </source>
</evidence>
<feature type="transmembrane region" description="Helical" evidence="6">
    <location>
        <begin position="129"/>
        <end position="151"/>
    </location>
</feature>
<dbReference type="Proteomes" id="UP000054693">
    <property type="component" value="Unassembled WGS sequence"/>
</dbReference>
<dbReference type="PATRIC" id="fig|40335.7.peg.979"/>
<protein>
    <submittedName>
        <fullName evidence="8">Drug resistance transporter, Bcr/CflA</fullName>
    </submittedName>
</protein>
<feature type="transmembrane region" description="Helical" evidence="6">
    <location>
        <begin position="199"/>
        <end position="221"/>
    </location>
</feature>
<dbReference type="PROSITE" id="PS50850">
    <property type="entry name" value="MFS"/>
    <property type="match status" value="1"/>
</dbReference>
<dbReference type="InterPro" id="IPR036259">
    <property type="entry name" value="MFS_trans_sf"/>
</dbReference>
<keyword evidence="2" id="KW-1003">Cell membrane</keyword>
<feature type="transmembrane region" description="Helical" evidence="6">
    <location>
        <begin position="43"/>
        <end position="62"/>
    </location>
</feature>
<evidence type="ECO:0000256" key="1">
    <source>
        <dbReference type="ARBA" id="ARBA00004651"/>
    </source>
</evidence>
<dbReference type="OrthoDB" id="5670831at2"/>
<dbReference type="PANTHER" id="PTHR43124:SF3">
    <property type="entry name" value="CHLORAMPHENICOL EFFLUX PUMP RV0191"/>
    <property type="match status" value="1"/>
</dbReference>
<keyword evidence="4 6" id="KW-1133">Transmembrane helix</keyword>
<dbReference type="STRING" id="40335.Ltuc_0930"/>
<dbReference type="PANTHER" id="PTHR43124">
    <property type="entry name" value="PURINE EFFLUX PUMP PBUE"/>
    <property type="match status" value="1"/>
</dbReference>
<feature type="transmembrane region" description="Helical" evidence="6">
    <location>
        <begin position="269"/>
        <end position="288"/>
    </location>
</feature>
<dbReference type="AlphaFoldDB" id="A0A0W0ZV94"/>
<evidence type="ECO:0000259" key="7">
    <source>
        <dbReference type="PROSITE" id="PS50850"/>
    </source>
</evidence>
<accession>A0A0W0ZV94</accession>
<evidence type="ECO:0000256" key="6">
    <source>
        <dbReference type="SAM" id="Phobius"/>
    </source>
</evidence>
<feature type="transmembrane region" description="Helical" evidence="6">
    <location>
        <begin position="329"/>
        <end position="356"/>
    </location>
</feature>
<keyword evidence="5 6" id="KW-0472">Membrane</keyword>
<dbReference type="RefSeq" id="WP_058520157.1">
    <property type="nucleotide sequence ID" value="NZ_CAAAIP010000001.1"/>
</dbReference>
<evidence type="ECO:0000256" key="5">
    <source>
        <dbReference type="ARBA" id="ARBA00023136"/>
    </source>
</evidence>
<feature type="transmembrane region" description="Helical" evidence="6">
    <location>
        <begin position="94"/>
        <end position="117"/>
    </location>
</feature>
<name>A0A0W0ZV94_9GAMM</name>
<evidence type="ECO:0000313" key="9">
    <source>
        <dbReference type="Proteomes" id="UP000054693"/>
    </source>
</evidence>
<dbReference type="InterPro" id="IPR011701">
    <property type="entry name" value="MFS"/>
</dbReference>
<dbReference type="GO" id="GO:0022857">
    <property type="term" value="F:transmembrane transporter activity"/>
    <property type="evidence" value="ECO:0007669"/>
    <property type="project" value="InterPro"/>
</dbReference>
<keyword evidence="3 6" id="KW-0812">Transmembrane</keyword>
<organism evidence="8 9">
    <name type="scientific">Legionella tucsonensis</name>
    <dbReference type="NCBI Taxonomy" id="40335"/>
    <lineage>
        <taxon>Bacteria</taxon>
        <taxon>Pseudomonadati</taxon>
        <taxon>Pseudomonadota</taxon>
        <taxon>Gammaproteobacteria</taxon>
        <taxon>Legionellales</taxon>
        <taxon>Legionellaceae</taxon>
        <taxon>Legionella</taxon>
    </lineage>
</organism>
<feature type="domain" description="Major facilitator superfamily (MFS) profile" evidence="7">
    <location>
        <begin position="5"/>
        <end position="384"/>
    </location>
</feature>
<reference evidence="8 9" key="1">
    <citation type="submission" date="2015-11" db="EMBL/GenBank/DDBJ databases">
        <title>Genomic analysis of 38 Legionella species identifies large and diverse effector repertoires.</title>
        <authorList>
            <person name="Burstein D."/>
            <person name="Amaro F."/>
            <person name="Zusman T."/>
            <person name="Lifshitz Z."/>
            <person name="Cohen O."/>
            <person name="Gilbert J.A."/>
            <person name="Pupko T."/>
            <person name="Shuman H.A."/>
            <person name="Segal G."/>
        </authorList>
    </citation>
    <scope>NUCLEOTIDE SEQUENCE [LARGE SCALE GENOMIC DNA]</scope>
    <source>
        <strain evidence="8 9">ATCC 49180</strain>
    </source>
</reference>